<dbReference type="EMBL" id="AEUD01000002">
    <property type="protein sequence ID" value="EGD56455.1"/>
    <property type="molecule type" value="Genomic_DNA"/>
</dbReference>
<sequence length="331" mass="33364">MYLGLREIRSAIGRFALVGGVVALMACMVVSLSALTEGLRLQSVSAVEGLPGNGLVVQDDGGTPALLSDSELDAQTVQAVRASDSGARELGVATLRAGAGDRNTTVAAFGSEGAEGVTMSPDIGESLGASVGDTVRIGGVPVRIDRIADVGHYAHQPVVDMPLELWHDAAGRDTVNAVIASGSPSGVEGTRWVERSGTAALVPGYSSEHSSLLLIQLLLLVISAVVVCAFFAVWTGQRAPALAVVRAMGAGRWYLVRDGLSQAGLVLIGGLAVGASVGLAVVALANGTVPVAVDPAAVAVVLGAMGVLGLLGVALALRPLVKVDALSALNR</sequence>
<comment type="caution">
    <text evidence="9">The sequence shown here is derived from an EMBL/GenBank/DDBJ whole genome shotgun (WGS) entry which is preliminary data.</text>
</comment>
<dbReference type="InterPro" id="IPR051125">
    <property type="entry name" value="ABC-4/HrtB_transporter"/>
</dbReference>
<evidence type="ECO:0000256" key="5">
    <source>
        <dbReference type="ARBA" id="ARBA00022989"/>
    </source>
</evidence>
<keyword evidence="10" id="KW-1185">Reference proteome</keyword>
<feature type="transmembrane region" description="Helical" evidence="7">
    <location>
        <begin position="12"/>
        <end position="35"/>
    </location>
</feature>
<feature type="transmembrane region" description="Helical" evidence="7">
    <location>
        <begin position="296"/>
        <end position="317"/>
    </location>
</feature>
<organism evidence="9 10">
    <name type="scientific">Gordonia neofelifaecis NRRL B-59395</name>
    <dbReference type="NCBI Taxonomy" id="644548"/>
    <lineage>
        <taxon>Bacteria</taxon>
        <taxon>Bacillati</taxon>
        <taxon>Actinomycetota</taxon>
        <taxon>Actinomycetes</taxon>
        <taxon>Mycobacteriales</taxon>
        <taxon>Gordoniaceae</taxon>
        <taxon>Gordonia</taxon>
    </lineage>
</organism>
<feature type="domain" description="ABC3 transporter permease C-terminal" evidence="8">
    <location>
        <begin position="216"/>
        <end position="323"/>
    </location>
</feature>
<dbReference type="eggNOG" id="COG0577">
    <property type="taxonomic scope" value="Bacteria"/>
</dbReference>
<dbReference type="PROSITE" id="PS51257">
    <property type="entry name" value="PROKAR_LIPOPROTEIN"/>
    <property type="match status" value="1"/>
</dbReference>
<evidence type="ECO:0000259" key="8">
    <source>
        <dbReference type="Pfam" id="PF02687"/>
    </source>
</evidence>
<dbReference type="RefSeq" id="WP_009677839.1">
    <property type="nucleotide sequence ID" value="NZ_AEUD01000002.1"/>
</dbReference>
<evidence type="ECO:0000256" key="6">
    <source>
        <dbReference type="ARBA" id="ARBA00023136"/>
    </source>
</evidence>
<name>F1YFG7_9ACTN</name>
<dbReference type="Proteomes" id="UP000035065">
    <property type="component" value="Unassembled WGS sequence"/>
</dbReference>
<gene>
    <name evidence="9" type="ORF">SCNU_02842</name>
</gene>
<proteinExistence type="predicted"/>
<dbReference type="PANTHER" id="PTHR43738:SF1">
    <property type="entry name" value="HEMIN TRANSPORT SYSTEM PERMEASE PROTEIN HRTB-RELATED"/>
    <property type="match status" value="1"/>
</dbReference>
<dbReference type="OrthoDB" id="5242186at2"/>
<reference evidence="9 10" key="1">
    <citation type="journal article" date="2011" name="J. Bacteriol.">
        <title>Draft Genome Sequence of Gordonia neofelifaecis NRRL B-59395, a Cholesterol-Degrading Actinomycete.</title>
        <authorList>
            <person name="Ge F."/>
            <person name="Li W."/>
            <person name="Chen G."/>
            <person name="Liu Y."/>
            <person name="Zhang G."/>
            <person name="Yong B."/>
            <person name="Wang Q."/>
            <person name="Wang N."/>
            <person name="Huang Z."/>
            <person name="Li W."/>
            <person name="Wang J."/>
            <person name="Wu C."/>
            <person name="Xie Q."/>
            <person name="Liu G."/>
        </authorList>
    </citation>
    <scope>NUCLEOTIDE SEQUENCE [LARGE SCALE GENOMIC DNA]</scope>
    <source>
        <strain evidence="9 10">NRRL B-59395</strain>
    </source>
</reference>
<evidence type="ECO:0000256" key="2">
    <source>
        <dbReference type="ARBA" id="ARBA00022448"/>
    </source>
</evidence>
<comment type="subcellular location">
    <subcellularLocation>
        <location evidence="1">Cell membrane</location>
        <topology evidence="1">Multi-pass membrane protein</topology>
    </subcellularLocation>
</comment>
<feature type="transmembrane region" description="Helical" evidence="7">
    <location>
        <begin position="212"/>
        <end position="233"/>
    </location>
</feature>
<keyword evidence="4 7" id="KW-0812">Transmembrane</keyword>
<evidence type="ECO:0000256" key="1">
    <source>
        <dbReference type="ARBA" id="ARBA00004651"/>
    </source>
</evidence>
<feature type="transmembrane region" description="Helical" evidence="7">
    <location>
        <begin position="263"/>
        <end position="284"/>
    </location>
</feature>
<keyword evidence="6 7" id="KW-0472">Membrane</keyword>
<protein>
    <recommendedName>
        <fullName evidence="8">ABC3 transporter permease C-terminal domain-containing protein</fullName>
    </recommendedName>
</protein>
<dbReference type="Pfam" id="PF02687">
    <property type="entry name" value="FtsX"/>
    <property type="match status" value="1"/>
</dbReference>
<evidence type="ECO:0000256" key="7">
    <source>
        <dbReference type="SAM" id="Phobius"/>
    </source>
</evidence>
<dbReference type="InterPro" id="IPR003838">
    <property type="entry name" value="ABC3_permease_C"/>
</dbReference>
<dbReference type="PANTHER" id="PTHR43738">
    <property type="entry name" value="ABC TRANSPORTER, MEMBRANE PROTEIN"/>
    <property type="match status" value="1"/>
</dbReference>
<evidence type="ECO:0000313" key="9">
    <source>
        <dbReference type="EMBL" id="EGD56455.1"/>
    </source>
</evidence>
<dbReference type="AlphaFoldDB" id="F1YFG7"/>
<evidence type="ECO:0000256" key="3">
    <source>
        <dbReference type="ARBA" id="ARBA00022475"/>
    </source>
</evidence>
<keyword evidence="5 7" id="KW-1133">Transmembrane helix</keyword>
<evidence type="ECO:0000313" key="10">
    <source>
        <dbReference type="Proteomes" id="UP000035065"/>
    </source>
</evidence>
<accession>F1YFG7</accession>
<dbReference type="GO" id="GO:0005886">
    <property type="term" value="C:plasma membrane"/>
    <property type="evidence" value="ECO:0007669"/>
    <property type="project" value="UniProtKB-SubCell"/>
</dbReference>
<evidence type="ECO:0000256" key="4">
    <source>
        <dbReference type="ARBA" id="ARBA00022692"/>
    </source>
</evidence>
<dbReference type="STRING" id="644548.SCNU_02842"/>
<keyword evidence="2" id="KW-0813">Transport</keyword>
<keyword evidence="3" id="KW-1003">Cell membrane</keyword>